<dbReference type="Proteomes" id="UP000485058">
    <property type="component" value="Unassembled WGS sequence"/>
</dbReference>
<dbReference type="AlphaFoldDB" id="A0A699ZY40"/>
<organism evidence="2 3">
    <name type="scientific">Haematococcus lacustris</name>
    <name type="common">Green alga</name>
    <name type="synonym">Haematococcus pluvialis</name>
    <dbReference type="NCBI Taxonomy" id="44745"/>
    <lineage>
        <taxon>Eukaryota</taxon>
        <taxon>Viridiplantae</taxon>
        <taxon>Chlorophyta</taxon>
        <taxon>core chlorophytes</taxon>
        <taxon>Chlorophyceae</taxon>
        <taxon>CS clade</taxon>
        <taxon>Chlamydomonadales</taxon>
        <taxon>Haematococcaceae</taxon>
        <taxon>Haematococcus</taxon>
    </lineage>
</organism>
<comment type="caution">
    <text evidence="2">The sequence shown here is derived from an EMBL/GenBank/DDBJ whole genome shotgun (WGS) entry which is preliminary data.</text>
</comment>
<feature type="non-terminal residue" evidence="2">
    <location>
        <position position="1"/>
    </location>
</feature>
<evidence type="ECO:0000313" key="3">
    <source>
        <dbReference type="Proteomes" id="UP000485058"/>
    </source>
</evidence>
<name>A0A699ZY40_HAELA</name>
<dbReference type="EMBL" id="BLLF01003536">
    <property type="protein sequence ID" value="GFH27593.1"/>
    <property type="molecule type" value="Genomic_DNA"/>
</dbReference>
<protein>
    <submittedName>
        <fullName evidence="2">Uncharacterized protein</fullName>
    </submittedName>
</protein>
<proteinExistence type="predicted"/>
<gene>
    <name evidence="2" type="ORF">HaLaN_25939</name>
</gene>
<sequence length="80" mass="8880">MSRVNLPNDGPPTPPAPTKAAKVTNAVENGALSKDCLHEDYQPHVGTCPPVHGIHASRGTVEIPRRLRYLEKYNRRRILT</sequence>
<evidence type="ECO:0000256" key="1">
    <source>
        <dbReference type="SAM" id="MobiDB-lite"/>
    </source>
</evidence>
<evidence type="ECO:0000313" key="2">
    <source>
        <dbReference type="EMBL" id="GFH27593.1"/>
    </source>
</evidence>
<accession>A0A699ZY40</accession>
<keyword evidence="3" id="KW-1185">Reference proteome</keyword>
<feature type="region of interest" description="Disordered" evidence="1">
    <location>
        <begin position="1"/>
        <end position="21"/>
    </location>
</feature>
<reference evidence="2 3" key="1">
    <citation type="submission" date="2020-02" db="EMBL/GenBank/DDBJ databases">
        <title>Draft genome sequence of Haematococcus lacustris strain NIES-144.</title>
        <authorList>
            <person name="Morimoto D."/>
            <person name="Nakagawa S."/>
            <person name="Yoshida T."/>
            <person name="Sawayama S."/>
        </authorList>
    </citation>
    <scope>NUCLEOTIDE SEQUENCE [LARGE SCALE GENOMIC DNA]</scope>
    <source>
        <strain evidence="2 3">NIES-144</strain>
    </source>
</reference>